<dbReference type="SUPFAM" id="SSF53850">
    <property type="entry name" value="Periplasmic binding protein-like II"/>
    <property type="match status" value="1"/>
</dbReference>
<dbReference type="InterPro" id="IPR050811">
    <property type="entry name" value="Phosphate_ABC_transporter"/>
</dbReference>
<evidence type="ECO:0000313" key="5">
    <source>
        <dbReference type="Proteomes" id="UP000627292"/>
    </source>
</evidence>
<evidence type="ECO:0000256" key="1">
    <source>
        <dbReference type="ARBA" id="ARBA00022729"/>
    </source>
</evidence>
<evidence type="ECO:0000259" key="3">
    <source>
        <dbReference type="Pfam" id="PF12849"/>
    </source>
</evidence>
<feature type="chain" id="PRO_5037229010" evidence="2">
    <location>
        <begin position="26"/>
        <end position="318"/>
    </location>
</feature>
<dbReference type="EMBL" id="BMIB01000004">
    <property type="protein sequence ID" value="GGH76363.1"/>
    <property type="molecule type" value="Genomic_DNA"/>
</dbReference>
<name>A0A917J1T3_9BACT</name>
<evidence type="ECO:0000256" key="2">
    <source>
        <dbReference type="SAM" id="SignalP"/>
    </source>
</evidence>
<dbReference type="Proteomes" id="UP000627292">
    <property type="component" value="Unassembled WGS sequence"/>
</dbReference>
<dbReference type="RefSeq" id="WP_188955861.1">
    <property type="nucleotide sequence ID" value="NZ_BMIB01000004.1"/>
</dbReference>
<accession>A0A917J1T3</accession>
<keyword evidence="5" id="KW-1185">Reference proteome</keyword>
<dbReference type="Gene3D" id="3.40.190.10">
    <property type="entry name" value="Periplasmic binding protein-like II"/>
    <property type="match status" value="2"/>
</dbReference>
<feature type="signal peptide" evidence="2">
    <location>
        <begin position="1"/>
        <end position="25"/>
    </location>
</feature>
<sequence length="318" mass="35259">MKASKITARLFAGCTLAVMLLLQQACGDKAGSTKESSKYDSPRQGTIHISVDESFKPVIDEQIKVYESSFPDAHIIAEYKPEAECFRDLQKDSTRMIIVARGLTSQEIAYYKQQLGYKPLFDLLAFDAVDVIIHPDAKDSVFTLKQLHSILAGEQPDKIVAVDGKNATSTVRYLMDSVMRGTAFGKNVTAAADSKGVLDYVAQTKNAIGFVGSSWVGNQQDPAQRAYNNKIKLALVECRNCEKDIFAKPSQATVSYDQYPLVRPLFYILKENSSGLGMGFMNFMSLERGQLIFRRSLLVPAKMYFGIRKGDLSGEKSK</sequence>
<dbReference type="AlphaFoldDB" id="A0A917J1T3"/>
<dbReference type="PANTHER" id="PTHR30570">
    <property type="entry name" value="PERIPLASMIC PHOSPHATE BINDING COMPONENT OF PHOSPHATE ABC TRANSPORTER"/>
    <property type="match status" value="1"/>
</dbReference>
<comment type="caution">
    <text evidence="4">The sequence shown here is derived from an EMBL/GenBank/DDBJ whole genome shotgun (WGS) entry which is preliminary data.</text>
</comment>
<evidence type="ECO:0000313" key="4">
    <source>
        <dbReference type="EMBL" id="GGH76363.1"/>
    </source>
</evidence>
<dbReference type="PANTHER" id="PTHR30570:SF1">
    <property type="entry name" value="PHOSPHATE-BINDING PROTEIN PSTS"/>
    <property type="match status" value="1"/>
</dbReference>
<organism evidence="4 5">
    <name type="scientific">Filimonas zeae</name>
    <dbReference type="NCBI Taxonomy" id="1737353"/>
    <lineage>
        <taxon>Bacteria</taxon>
        <taxon>Pseudomonadati</taxon>
        <taxon>Bacteroidota</taxon>
        <taxon>Chitinophagia</taxon>
        <taxon>Chitinophagales</taxon>
        <taxon>Chitinophagaceae</taxon>
        <taxon>Filimonas</taxon>
    </lineage>
</organism>
<gene>
    <name evidence="4" type="ORF">GCM10011379_41090</name>
</gene>
<feature type="domain" description="PBP" evidence="3">
    <location>
        <begin position="40"/>
        <end position="284"/>
    </location>
</feature>
<reference evidence="4" key="1">
    <citation type="journal article" date="2014" name="Int. J. Syst. Evol. Microbiol.">
        <title>Complete genome sequence of Corynebacterium casei LMG S-19264T (=DSM 44701T), isolated from a smear-ripened cheese.</title>
        <authorList>
            <consortium name="US DOE Joint Genome Institute (JGI-PGF)"/>
            <person name="Walter F."/>
            <person name="Albersmeier A."/>
            <person name="Kalinowski J."/>
            <person name="Ruckert C."/>
        </authorList>
    </citation>
    <scope>NUCLEOTIDE SEQUENCE</scope>
    <source>
        <strain evidence="4">CGMCC 1.15290</strain>
    </source>
</reference>
<reference evidence="4" key="2">
    <citation type="submission" date="2020-09" db="EMBL/GenBank/DDBJ databases">
        <authorList>
            <person name="Sun Q."/>
            <person name="Zhou Y."/>
        </authorList>
    </citation>
    <scope>NUCLEOTIDE SEQUENCE</scope>
    <source>
        <strain evidence="4">CGMCC 1.15290</strain>
    </source>
</reference>
<proteinExistence type="predicted"/>
<dbReference type="InterPro" id="IPR024370">
    <property type="entry name" value="PBP_domain"/>
</dbReference>
<protein>
    <submittedName>
        <fullName evidence="4">Phosphate ABC transporter substrate-binding protein</fullName>
    </submittedName>
</protein>
<dbReference type="Pfam" id="PF12849">
    <property type="entry name" value="PBP_like_2"/>
    <property type="match status" value="1"/>
</dbReference>
<keyword evidence="1 2" id="KW-0732">Signal</keyword>